<dbReference type="InterPro" id="IPR036282">
    <property type="entry name" value="Glutathione-S-Trfase_C_sf"/>
</dbReference>
<keyword evidence="3" id="KW-1185">Reference proteome</keyword>
<dbReference type="SUPFAM" id="SSF47616">
    <property type="entry name" value="GST C-terminal domain-like"/>
    <property type="match status" value="1"/>
</dbReference>
<proteinExistence type="predicted"/>
<dbReference type="InterPro" id="IPR036249">
    <property type="entry name" value="Thioredoxin-like_sf"/>
</dbReference>
<dbReference type="EMBL" id="JADIKD010000011">
    <property type="protein sequence ID" value="MFK2918639.1"/>
    <property type="molecule type" value="Genomic_DNA"/>
</dbReference>
<dbReference type="SUPFAM" id="SSF52833">
    <property type="entry name" value="Thioredoxin-like"/>
    <property type="match status" value="1"/>
</dbReference>
<dbReference type="Gene3D" id="1.20.1050.10">
    <property type="match status" value="1"/>
</dbReference>
<comment type="caution">
    <text evidence="2">The sequence shown here is derived from an EMBL/GenBank/DDBJ whole genome shotgun (WGS) entry which is preliminary data.</text>
</comment>
<dbReference type="PROSITE" id="PS50404">
    <property type="entry name" value="GST_NTER"/>
    <property type="match status" value="1"/>
</dbReference>
<organism evidence="2 3">
    <name type="scientific">Dyella koreensis</name>
    <dbReference type="NCBI Taxonomy" id="311235"/>
    <lineage>
        <taxon>Bacteria</taxon>
        <taxon>Pseudomonadati</taxon>
        <taxon>Pseudomonadota</taxon>
        <taxon>Gammaproteobacteria</taxon>
        <taxon>Lysobacterales</taxon>
        <taxon>Rhodanobacteraceae</taxon>
        <taxon>Dyella</taxon>
    </lineage>
</organism>
<evidence type="ECO:0000313" key="2">
    <source>
        <dbReference type="EMBL" id="MFK2918639.1"/>
    </source>
</evidence>
<reference evidence="2 3" key="1">
    <citation type="submission" date="2020-10" db="EMBL/GenBank/DDBJ databases">
        <title>Phylogeny of dyella-like bacteria.</title>
        <authorList>
            <person name="Fu J."/>
        </authorList>
    </citation>
    <scope>NUCLEOTIDE SEQUENCE [LARGE SCALE GENOMIC DNA]</scope>
    <source>
        <strain evidence="2 3">BB4</strain>
    </source>
</reference>
<dbReference type="CDD" id="cd00299">
    <property type="entry name" value="GST_C_family"/>
    <property type="match status" value="1"/>
</dbReference>
<dbReference type="Pfam" id="PF13410">
    <property type="entry name" value="GST_C_2"/>
    <property type="match status" value="1"/>
</dbReference>
<gene>
    <name evidence="2" type="ORF">ISS97_15295</name>
</gene>
<sequence length="326" mass="37977">MIELYKLHWSHYVEKVRWALDFKRLPWSGIDIVAFTKKEMQRFDCPQTVPLIHDTATGVAISDSSPIIRYLDETYPGRPLFPIDPAERDQVWQWMLRLDSTLGLYARRLGYTQVIMECPQTLAQLFMPDVCGGLFTRRGWRRLAAPVLGMMLTLRFHFHRNRQDGVYEALEALLRPIAKELQQHNYLVGGQFTAADITLASLLRPLRIVPYFSHHPELQSLFVWQERLFREHGRDATFPYEDAIRAQRQRRGTMRGLVRWMKSGSDEPGGQPPDALQVAKNDIHPVNRWSLVLGLPAYLKLRWFSGVHWMPNVAPIYMVNPCEQKL</sequence>
<dbReference type="RefSeq" id="WP_379985551.1">
    <property type="nucleotide sequence ID" value="NZ_JADIKD010000011.1"/>
</dbReference>
<accession>A0ABW8K6X3</accession>
<evidence type="ECO:0000313" key="3">
    <source>
        <dbReference type="Proteomes" id="UP001620408"/>
    </source>
</evidence>
<evidence type="ECO:0000259" key="1">
    <source>
        <dbReference type="PROSITE" id="PS50404"/>
    </source>
</evidence>
<name>A0ABW8K6X3_9GAMM</name>
<dbReference type="Proteomes" id="UP001620408">
    <property type="component" value="Unassembled WGS sequence"/>
</dbReference>
<feature type="domain" description="GST N-terminal" evidence="1">
    <location>
        <begin position="1"/>
        <end position="79"/>
    </location>
</feature>
<dbReference type="Pfam" id="PF13417">
    <property type="entry name" value="GST_N_3"/>
    <property type="match status" value="1"/>
</dbReference>
<dbReference type="PANTHER" id="PTHR44051:SF8">
    <property type="entry name" value="GLUTATHIONE S-TRANSFERASE GSTA"/>
    <property type="match status" value="1"/>
</dbReference>
<dbReference type="PANTHER" id="PTHR44051">
    <property type="entry name" value="GLUTATHIONE S-TRANSFERASE-RELATED"/>
    <property type="match status" value="1"/>
</dbReference>
<dbReference type="Gene3D" id="3.40.30.10">
    <property type="entry name" value="Glutaredoxin"/>
    <property type="match status" value="1"/>
</dbReference>
<dbReference type="InterPro" id="IPR004045">
    <property type="entry name" value="Glutathione_S-Trfase_N"/>
</dbReference>
<protein>
    <submittedName>
        <fullName evidence="2">Glutathione S-transferase family protein</fullName>
    </submittedName>
</protein>